<evidence type="ECO:0000256" key="4">
    <source>
        <dbReference type="ARBA" id="ARBA00023088"/>
    </source>
</evidence>
<evidence type="ECO:0000313" key="10">
    <source>
        <dbReference type="Proteomes" id="UP000000849"/>
    </source>
</evidence>
<feature type="compositionally biased region" description="Low complexity" evidence="5">
    <location>
        <begin position="32"/>
        <end position="41"/>
    </location>
</feature>
<feature type="transmembrane region" description="Helical" evidence="6">
    <location>
        <begin position="322"/>
        <end position="341"/>
    </location>
</feature>
<keyword evidence="6" id="KW-0812">Transmembrane</keyword>
<dbReference type="EMBL" id="CP001964">
    <property type="protein sequence ID" value="ADG72989.1"/>
    <property type="molecule type" value="Genomic_DNA"/>
</dbReference>
<evidence type="ECO:0000256" key="2">
    <source>
        <dbReference type="ARBA" id="ARBA00022525"/>
    </source>
</evidence>
<keyword evidence="2" id="KW-0964">Secreted</keyword>
<proteinExistence type="predicted"/>
<keyword evidence="3 7" id="KW-0732">Signal</keyword>
<accession>D5UFN0</accession>
<dbReference type="Proteomes" id="UP000000849">
    <property type="component" value="Chromosome"/>
</dbReference>
<keyword evidence="1" id="KW-0134">Cell wall</keyword>
<name>D5UFN0_CELFN</name>
<dbReference type="KEGG" id="cfl:Cfla_0069"/>
<reference evidence="9 10" key="1">
    <citation type="journal article" date="2010" name="Stand. Genomic Sci.">
        <title>Complete genome sequence of Cellulomonas flavigena type strain (134).</title>
        <authorList>
            <person name="Abt B."/>
            <person name="Foster B."/>
            <person name="Lapidus A."/>
            <person name="Clum A."/>
            <person name="Sun H."/>
            <person name="Pukall R."/>
            <person name="Lucas S."/>
            <person name="Glavina Del Rio T."/>
            <person name="Nolan M."/>
            <person name="Tice H."/>
            <person name="Cheng J.F."/>
            <person name="Pitluck S."/>
            <person name="Liolios K."/>
            <person name="Ivanova N."/>
            <person name="Mavromatis K."/>
            <person name="Ovchinnikova G."/>
            <person name="Pati A."/>
            <person name="Goodwin L."/>
            <person name="Chen A."/>
            <person name="Palaniappan K."/>
            <person name="Land M."/>
            <person name="Hauser L."/>
            <person name="Chang Y.J."/>
            <person name="Jeffries C.D."/>
            <person name="Rohde M."/>
            <person name="Goker M."/>
            <person name="Woyke T."/>
            <person name="Bristow J."/>
            <person name="Eisen J.A."/>
            <person name="Markowitz V."/>
            <person name="Hugenholtz P."/>
            <person name="Kyrpides N.C."/>
            <person name="Klenk H.P."/>
        </authorList>
    </citation>
    <scope>NUCLEOTIDE SEQUENCE [LARGE SCALE GENOMIC DNA]</scope>
    <source>
        <strain evidence="10">ATCC 482 / DSM 20109 / BCRC 11376 / JCM 18109 / NBRC 3775 / NCIMB 8073 / NRS 134</strain>
    </source>
</reference>
<evidence type="ECO:0000313" key="9">
    <source>
        <dbReference type="EMBL" id="ADG72989.1"/>
    </source>
</evidence>
<evidence type="ECO:0000256" key="1">
    <source>
        <dbReference type="ARBA" id="ARBA00022512"/>
    </source>
</evidence>
<evidence type="ECO:0000256" key="5">
    <source>
        <dbReference type="SAM" id="MobiDB-lite"/>
    </source>
</evidence>
<evidence type="ECO:0000259" key="8">
    <source>
        <dbReference type="PROSITE" id="PS50847"/>
    </source>
</evidence>
<evidence type="ECO:0000256" key="6">
    <source>
        <dbReference type="SAM" id="Phobius"/>
    </source>
</evidence>
<protein>
    <submittedName>
        <fullName evidence="9">LPXTG-motif cell wall anchor domain protein</fullName>
    </submittedName>
</protein>
<dbReference type="OrthoDB" id="4829164at2"/>
<keyword evidence="6" id="KW-0472">Membrane</keyword>
<feature type="compositionally biased region" description="Pro residues" evidence="5">
    <location>
        <begin position="280"/>
        <end position="298"/>
    </location>
</feature>
<feature type="region of interest" description="Disordered" evidence="5">
    <location>
        <begin position="220"/>
        <end position="305"/>
    </location>
</feature>
<dbReference type="PRINTS" id="PR01217">
    <property type="entry name" value="PRICHEXTENSN"/>
</dbReference>
<dbReference type="STRING" id="446466.Cfla_0069"/>
<dbReference type="InterPro" id="IPR019931">
    <property type="entry name" value="LPXTG_anchor"/>
</dbReference>
<evidence type="ECO:0000256" key="7">
    <source>
        <dbReference type="SAM" id="SignalP"/>
    </source>
</evidence>
<keyword evidence="4" id="KW-0572">Peptidoglycan-anchor</keyword>
<keyword evidence="10" id="KW-1185">Reference proteome</keyword>
<dbReference type="eggNOG" id="ENOG5033BGI">
    <property type="taxonomic scope" value="Bacteria"/>
</dbReference>
<gene>
    <name evidence="9" type="ordered locus">Cfla_0069</name>
</gene>
<dbReference type="AlphaFoldDB" id="D5UFN0"/>
<feature type="compositionally biased region" description="Pro residues" evidence="5">
    <location>
        <begin position="222"/>
        <end position="250"/>
    </location>
</feature>
<evidence type="ECO:0000256" key="3">
    <source>
        <dbReference type="ARBA" id="ARBA00022729"/>
    </source>
</evidence>
<feature type="region of interest" description="Disordered" evidence="5">
    <location>
        <begin position="24"/>
        <end position="65"/>
    </location>
</feature>
<organism evidence="9 10">
    <name type="scientific">Cellulomonas flavigena (strain ATCC 482 / DSM 20109 / BCRC 11376 / JCM 18109 / NBRC 3775 / NCIMB 8073 / NRS 134)</name>
    <dbReference type="NCBI Taxonomy" id="446466"/>
    <lineage>
        <taxon>Bacteria</taxon>
        <taxon>Bacillati</taxon>
        <taxon>Actinomycetota</taxon>
        <taxon>Actinomycetes</taxon>
        <taxon>Micrococcales</taxon>
        <taxon>Cellulomonadaceae</taxon>
        <taxon>Cellulomonas</taxon>
    </lineage>
</organism>
<dbReference type="HOGENOM" id="CLU_796176_0_0_11"/>
<dbReference type="NCBIfam" id="TIGR01167">
    <property type="entry name" value="LPXTG_anchor"/>
    <property type="match status" value="1"/>
</dbReference>
<feature type="signal peptide" evidence="7">
    <location>
        <begin position="1"/>
        <end position="25"/>
    </location>
</feature>
<dbReference type="PROSITE" id="PS50847">
    <property type="entry name" value="GRAM_POS_ANCHORING"/>
    <property type="match status" value="1"/>
</dbReference>
<sequence>MKRRLPLVLLSVAALVILPATTSTATGGGHHGASTPGYSSGYGPGYDKPRPGKPKPTPSAPAGELCGGKRADEIIAWDAYTCDKATGYFLYEKLDKRRSAGYWNSGPQHRVALHHTWAWPTGDAEARKEASSTLPRDADTIPLVLDAADAAAVCAAPSAYGLQVDLVGDGVAGRGLDVPALVPTTITPGRDSGGFPIPHTLAYYGHYEVKQLVDLSALCAPAPTPTPEPTPEPTVAPTPQPTVAPTPEPTVAPTAEPTVAPTPEPSPSPTERSEVLPAPAETPTPSASPTPAAAPSPTPTERAEVLSATDDRTLAATGAQTAVGLLAAIAAIAGGSALVLARRRRTQG</sequence>
<keyword evidence="6" id="KW-1133">Transmembrane helix</keyword>
<feature type="domain" description="Gram-positive cocci surface proteins LPxTG" evidence="8">
    <location>
        <begin position="314"/>
        <end position="348"/>
    </location>
</feature>
<feature type="chain" id="PRO_5003077422" evidence="7">
    <location>
        <begin position="26"/>
        <end position="348"/>
    </location>
</feature>
<dbReference type="RefSeq" id="WP_013115323.1">
    <property type="nucleotide sequence ID" value="NC_014151.1"/>
</dbReference>